<comment type="caution">
    <text evidence="5">The sequence shown here is derived from an EMBL/GenBank/DDBJ whole genome shotgun (WGS) entry which is preliminary data.</text>
</comment>
<comment type="catalytic activity">
    <reaction evidence="4">
        <text>L-phenylalanyl-tRNA(Phe) + an N-terminal L-alpha-aminoacyl-[protein] = an N-terminal L-phenylalanyl-L-alpha-aminoacyl-[protein] + tRNA(Phe)</text>
        <dbReference type="Rhea" id="RHEA:43632"/>
        <dbReference type="Rhea" id="RHEA-COMP:9668"/>
        <dbReference type="Rhea" id="RHEA-COMP:9699"/>
        <dbReference type="Rhea" id="RHEA-COMP:10636"/>
        <dbReference type="Rhea" id="RHEA-COMP:10637"/>
        <dbReference type="ChEBI" id="CHEBI:78442"/>
        <dbReference type="ChEBI" id="CHEBI:78531"/>
        <dbReference type="ChEBI" id="CHEBI:78597"/>
        <dbReference type="ChEBI" id="CHEBI:83561"/>
        <dbReference type="EC" id="2.3.2.6"/>
    </reaction>
</comment>
<evidence type="ECO:0000256" key="2">
    <source>
        <dbReference type="ARBA" id="ARBA00022679"/>
    </source>
</evidence>
<dbReference type="PANTHER" id="PTHR30098:SF2">
    <property type="entry name" value="LEUCYL_PHENYLALANYL-TRNA--PROTEIN TRANSFERASE"/>
    <property type="match status" value="1"/>
</dbReference>
<dbReference type="InterPro" id="IPR016181">
    <property type="entry name" value="Acyl_CoA_acyltransferase"/>
</dbReference>
<dbReference type="EC" id="2.3.2.6" evidence="4"/>
<dbReference type="EMBL" id="QDDR01000008">
    <property type="protein sequence ID" value="PVE46604.1"/>
    <property type="molecule type" value="Genomic_DNA"/>
</dbReference>
<evidence type="ECO:0000256" key="1">
    <source>
        <dbReference type="ARBA" id="ARBA00022490"/>
    </source>
</evidence>
<dbReference type="GO" id="GO:0030163">
    <property type="term" value="P:protein catabolic process"/>
    <property type="evidence" value="ECO:0007669"/>
    <property type="project" value="UniProtKB-UniRule"/>
</dbReference>
<reference evidence="5 6" key="1">
    <citation type="journal article" date="2011" name="Syst. Appl. Microbiol.">
        <title>Defluviimonas denitrificans gen. nov., sp. nov., and Pararhodobacter aggregans gen. nov., sp. nov., non-phototrophic Rhodobacteraceae from the biofilter of a marine aquaculture.</title>
        <authorList>
            <person name="Foesel B.U."/>
            <person name="Drake H.L."/>
            <person name="Schramm A."/>
        </authorList>
    </citation>
    <scope>NUCLEOTIDE SEQUENCE [LARGE SCALE GENOMIC DNA]</scope>
    <source>
        <strain evidence="5 6">D1-19</strain>
    </source>
</reference>
<evidence type="ECO:0000313" key="5">
    <source>
        <dbReference type="EMBL" id="PVE46604.1"/>
    </source>
</evidence>
<evidence type="ECO:0000313" key="6">
    <source>
        <dbReference type="Proteomes" id="UP000244810"/>
    </source>
</evidence>
<dbReference type="PANTHER" id="PTHR30098">
    <property type="entry name" value="LEUCYL/PHENYLALANYL-TRNA--PROTEIN TRANSFERASE"/>
    <property type="match status" value="1"/>
</dbReference>
<dbReference type="Proteomes" id="UP000244810">
    <property type="component" value="Unassembled WGS sequence"/>
</dbReference>
<comment type="subcellular location">
    <subcellularLocation>
        <location evidence="4">Cytoplasm</location>
    </subcellularLocation>
</comment>
<proteinExistence type="inferred from homology"/>
<protein>
    <recommendedName>
        <fullName evidence="4">Leucyl/phenylalanyl-tRNA--protein transferase</fullName>
        <ecNumber evidence="4">2.3.2.6</ecNumber>
    </recommendedName>
    <alternativeName>
        <fullName evidence="4">L/F-transferase</fullName>
    </alternativeName>
    <alternativeName>
        <fullName evidence="4">Leucyltransferase</fullName>
    </alternativeName>
    <alternativeName>
        <fullName evidence="4">Phenyalanyltransferase</fullName>
    </alternativeName>
</protein>
<comment type="similarity">
    <text evidence="4">Belongs to the L/F-transferase family.</text>
</comment>
<organism evidence="5 6">
    <name type="scientific">Pararhodobacter aggregans</name>
    <dbReference type="NCBI Taxonomy" id="404875"/>
    <lineage>
        <taxon>Bacteria</taxon>
        <taxon>Pseudomonadati</taxon>
        <taxon>Pseudomonadota</taxon>
        <taxon>Alphaproteobacteria</taxon>
        <taxon>Rhodobacterales</taxon>
        <taxon>Paracoccaceae</taxon>
        <taxon>Pararhodobacter</taxon>
    </lineage>
</organism>
<comment type="function">
    <text evidence="4">Functions in the N-end rule pathway of protein degradation where it conjugates Leu, Phe and, less efficiently, Met from aminoacyl-tRNAs to the N-termini of proteins containing an N-terminal arginine or lysine.</text>
</comment>
<dbReference type="GO" id="GO:0008914">
    <property type="term" value="F:leucyl-tRNA--protein transferase activity"/>
    <property type="evidence" value="ECO:0007669"/>
    <property type="project" value="UniProtKB-UniRule"/>
</dbReference>
<comment type="catalytic activity">
    <reaction evidence="4">
        <text>N-terminal L-lysyl-[protein] + L-leucyl-tRNA(Leu) = N-terminal L-leucyl-L-lysyl-[protein] + tRNA(Leu) + H(+)</text>
        <dbReference type="Rhea" id="RHEA:12340"/>
        <dbReference type="Rhea" id="RHEA-COMP:9613"/>
        <dbReference type="Rhea" id="RHEA-COMP:9622"/>
        <dbReference type="Rhea" id="RHEA-COMP:12670"/>
        <dbReference type="Rhea" id="RHEA-COMP:12671"/>
        <dbReference type="ChEBI" id="CHEBI:15378"/>
        <dbReference type="ChEBI" id="CHEBI:65249"/>
        <dbReference type="ChEBI" id="CHEBI:78442"/>
        <dbReference type="ChEBI" id="CHEBI:78494"/>
        <dbReference type="ChEBI" id="CHEBI:133043"/>
        <dbReference type="EC" id="2.3.2.6"/>
    </reaction>
</comment>
<dbReference type="RefSeq" id="WP_107752800.1">
    <property type="nucleotide sequence ID" value="NZ_QBKF01000008.1"/>
</dbReference>
<evidence type="ECO:0000256" key="3">
    <source>
        <dbReference type="ARBA" id="ARBA00023315"/>
    </source>
</evidence>
<dbReference type="GO" id="GO:0005737">
    <property type="term" value="C:cytoplasm"/>
    <property type="evidence" value="ECO:0007669"/>
    <property type="project" value="UniProtKB-SubCell"/>
</dbReference>
<dbReference type="Pfam" id="PF03588">
    <property type="entry name" value="Leu_Phe_trans"/>
    <property type="match status" value="1"/>
</dbReference>
<keyword evidence="2 4" id="KW-0808">Transferase</keyword>
<comment type="catalytic activity">
    <reaction evidence="4">
        <text>N-terminal L-arginyl-[protein] + L-leucyl-tRNA(Leu) = N-terminal L-leucyl-L-arginyl-[protein] + tRNA(Leu) + H(+)</text>
        <dbReference type="Rhea" id="RHEA:50416"/>
        <dbReference type="Rhea" id="RHEA-COMP:9613"/>
        <dbReference type="Rhea" id="RHEA-COMP:9622"/>
        <dbReference type="Rhea" id="RHEA-COMP:12672"/>
        <dbReference type="Rhea" id="RHEA-COMP:12673"/>
        <dbReference type="ChEBI" id="CHEBI:15378"/>
        <dbReference type="ChEBI" id="CHEBI:64719"/>
        <dbReference type="ChEBI" id="CHEBI:78442"/>
        <dbReference type="ChEBI" id="CHEBI:78494"/>
        <dbReference type="ChEBI" id="CHEBI:133044"/>
        <dbReference type="EC" id="2.3.2.6"/>
    </reaction>
</comment>
<keyword evidence="6" id="KW-1185">Reference proteome</keyword>
<dbReference type="AlphaFoldDB" id="A0A2T7UPL5"/>
<gene>
    <name evidence="4" type="primary">aat</name>
    <name evidence="5" type="ORF">DDE23_15770</name>
</gene>
<sequence length="210" mass="22966">MRLTPEVIVRAYAGGVFPMAETATDSDIHWFEPKRRGILPIEGFHASRSLARSRRRGHFRFSCDGDFTGVVRACADRPVTWINAEIFGVFEALHGLGLAHSIEVRSPDGTLAGGVYGLALGGAFFAESMVSRVTDGSKLALAELMARLRRGGFRLVDTQYLTPHLASLGGIEIPRHAYRTLLAEALEAEARPDLAFVPVNPDREDGAFWS</sequence>
<dbReference type="SUPFAM" id="SSF55729">
    <property type="entry name" value="Acyl-CoA N-acyltransferases (Nat)"/>
    <property type="match status" value="1"/>
</dbReference>
<dbReference type="NCBIfam" id="TIGR00667">
    <property type="entry name" value="aat"/>
    <property type="match status" value="1"/>
</dbReference>
<evidence type="ECO:0000256" key="4">
    <source>
        <dbReference type="HAMAP-Rule" id="MF_00688"/>
    </source>
</evidence>
<dbReference type="HAMAP" id="MF_00688">
    <property type="entry name" value="Leu_Phe_trans"/>
    <property type="match status" value="1"/>
</dbReference>
<dbReference type="OrthoDB" id="9790282at2"/>
<accession>A0A2T7UPL5</accession>
<dbReference type="InterPro" id="IPR042203">
    <property type="entry name" value="Leu/Phe-tRNA_Trfase_C"/>
</dbReference>
<name>A0A2T7UPL5_9RHOB</name>
<keyword evidence="1 4" id="KW-0963">Cytoplasm</keyword>
<dbReference type="InterPro" id="IPR004616">
    <property type="entry name" value="Leu/Phe-tRNA_Trfase"/>
</dbReference>
<dbReference type="Gene3D" id="3.40.630.70">
    <property type="entry name" value="Leucyl/phenylalanyl-tRNA-protein transferase, C-terminal domain"/>
    <property type="match status" value="1"/>
</dbReference>
<keyword evidence="3 4" id="KW-0012">Acyltransferase</keyword>